<evidence type="ECO:0000256" key="1">
    <source>
        <dbReference type="SAM" id="MobiDB-lite"/>
    </source>
</evidence>
<dbReference type="KEGG" id="abac:LuPra_05699"/>
<dbReference type="Proteomes" id="UP000076079">
    <property type="component" value="Chromosome"/>
</dbReference>
<evidence type="ECO:0000259" key="2">
    <source>
        <dbReference type="Pfam" id="PF25778"/>
    </source>
</evidence>
<feature type="compositionally biased region" description="Basic residues" evidence="1">
    <location>
        <begin position="318"/>
        <end position="331"/>
    </location>
</feature>
<name>A0A143PX66_LUTPR</name>
<sequence length="347" mass="37218">MQVAATPLHFERNDGQGPSGVRFMARGAGYSVHLSDTDASILLTNTPREGNADARHTSVVRARLVRASAPSAVTGEAALPGTVNYFRGSDPSRWQQDVPTFGRVRAAAVYPGIDAVYYGSQRQLQYDFEVAAHADPSQIAMAFEGVEQLEVDPGGDLLIHVGGRVLRQQRPFTYQVGPNGRQEIPSRFVIDGEQEVRFALGSYDTDRPLVIDPVLTYSSYFGGDSEERAYDVALGPGGSVYITGITAALPALPTQNPFQPGTGGQPDAFIAKFEPAGDSLSLVFSSYLGGSDQENNAGLDYTGDIAVDAPGRPTSPARRGRPTSRSRRAPRTRPSAATTRRTRTSRA</sequence>
<dbReference type="EMBL" id="CP015136">
    <property type="protein sequence ID" value="AMY12424.1"/>
    <property type="molecule type" value="Genomic_DNA"/>
</dbReference>
<dbReference type="PANTHER" id="PTHR35580">
    <property type="entry name" value="CELL SURFACE GLYCOPROTEIN (S-LAYER PROTEIN)-LIKE PROTEIN"/>
    <property type="match status" value="1"/>
</dbReference>
<dbReference type="PANTHER" id="PTHR35580:SF1">
    <property type="entry name" value="PHYTASE-LIKE DOMAIN-CONTAINING PROTEIN"/>
    <property type="match status" value="1"/>
</dbReference>
<dbReference type="AlphaFoldDB" id="A0A143PX66"/>
<reference evidence="4" key="2">
    <citation type="submission" date="2016-04" db="EMBL/GenBank/DDBJ databases">
        <title>First Complete Genome Sequence of a Subdivision 6 Acidobacterium.</title>
        <authorList>
            <person name="Huang S."/>
            <person name="Vieira S."/>
            <person name="Bunk B."/>
            <person name="Riedel T."/>
            <person name="Sproeer C."/>
            <person name="Overmann J."/>
        </authorList>
    </citation>
    <scope>NUCLEOTIDE SEQUENCE [LARGE SCALE GENOMIC DNA]</scope>
    <source>
        <strain evidence="4">DSM 100886 HEG_-6_39</strain>
    </source>
</reference>
<accession>A0A143PX66</accession>
<proteinExistence type="predicted"/>
<gene>
    <name evidence="3" type="ORF">LuPra_05699</name>
</gene>
<organism evidence="3 4">
    <name type="scientific">Luteitalea pratensis</name>
    <dbReference type="NCBI Taxonomy" id="1855912"/>
    <lineage>
        <taxon>Bacteria</taxon>
        <taxon>Pseudomonadati</taxon>
        <taxon>Acidobacteriota</taxon>
        <taxon>Vicinamibacteria</taxon>
        <taxon>Vicinamibacterales</taxon>
        <taxon>Vicinamibacteraceae</taxon>
        <taxon>Luteitalea</taxon>
    </lineage>
</organism>
<evidence type="ECO:0000313" key="4">
    <source>
        <dbReference type="Proteomes" id="UP000076079"/>
    </source>
</evidence>
<dbReference type="InterPro" id="IPR052918">
    <property type="entry name" value="Motility_Chemotaxis_Reg"/>
</dbReference>
<protein>
    <recommendedName>
        <fullName evidence="2">DUF7948 domain-containing protein</fullName>
    </recommendedName>
</protein>
<dbReference type="Pfam" id="PF25778">
    <property type="entry name" value="DUF7948"/>
    <property type="match status" value="1"/>
</dbReference>
<keyword evidence="4" id="KW-1185">Reference proteome</keyword>
<feature type="region of interest" description="Disordered" evidence="1">
    <location>
        <begin position="299"/>
        <end position="347"/>
    </location>
</feature>
<reference evidence="3 4" key="1">
    <citation type="journal article" date="2016" name="Genome Announc.">
        <title>First Complete Genome Sequence of a Subdivision 6 Acidobacterium Strain.</title>
        <authorList>
            <person name="Huang S."/>
            <person name="Vieira S."/>
            <person name="Bunk B."/>
            <person name="Riedel T."/>
            <person name="Sproer C."/>
            <person name="Overmann J."/>
        </authorList>
    </citation>
    <scope>NUCLEOTIDE SEQUENCE [LARGE SCALE GENOMIC DNA]</scope>
    <source>
        <strain evidence="4">DSM 100886 HEG_-6_39</strain>
    </source>
</reference>
<evidence type="ECO:0000313" key="3">
    <source>
        <dbReference type="EMBL" id="AMY12424.1"/>
    </source>
</evidence>
<dbReference type="InterPro" id="IPR057708">
    <property type="entry name" value="DUF7948"/>
</dbReference>
<feature type="domain" description="DUF7948" evidence="2">
    <location>
        <begin position="10"/>
        <end position="214"/>
    </location>
</feature>
<dbReference type="STRING" id="1855912.LuPra_05699"/>